<dbReference type="GO" id="GO:0016491">
    <property type="term" value="F:oxidoreductase activity"/>
    <property type="evidence" value="ECO:0007669"/>
    <property type="project" value="UniProtKB-KW"/>
</dbReference>
<dbReference type="AlphaFoldDB" id="A0A250IAJ9"/>
<dbReference type="KEGG" id="mbd:MEBOL_001603"/>
<evidence type="ECO:0000313" key="6">
    <source>
        <dbReference type="Proteomes" id="UP000217289"/>
    </source>
</evidence>
<dbReference type="GO" id="GO:0016020">
    <property type="term" value="C:membrane"/>
    <property type="evidence" value="ECO:0007669"/>
    <property type="project" value="TreeGrafter"/>
</dbReference>
<accession>A0A250IAJ9</accession>
<dbReference type="InterPro" id="IPR036291">
    <property type="entry name" value="NAD(P)-bd_dom_sf"/>
</dbReference>
<dbReference type="PANTHER" id="PTHR44196">
    <property type="entry name" value="DEHYDROGENASE/REDUCTASE SDR FAMILY MEMBER 7B"/>
    <property type="match status" value="1"/>
</dbReference>
<reference evidence="5 6" key="1">
    <citation type="submission" date="2017-06" db="EMBL/GenBank/DDBJ databases">
        <authorList>
            <person name="Kim H.J."/>
            <person name="Triplett B.A."/>
        </authorList>
    </citation>
    <scope>NUCLEOTIDE SEQUENCE [LARGE SCALE GENOMIC DNA]</scope>
    <source>
        <strain evidence="5 6">DSM 14713</strain>
    </source>
</reference>
<dbReference type="InterPro" id="IPR002347">
    <property type="entry name" value="SDR_fam"/>
</dbReference>
<dbReference type="SMART" id="SM00822">
    <property type="entry name" value="PKS_KR"/>
    <property type="match status" value="1"/>
</dbReference>
<dbReference type="InterPro" id="IPR057326">
    <property type="entry name" value="KR_dom"/>
</dbReference>
<dbReference type="SUPFAM" id="SSF51735">
    <property type="entry name" value="NAD(P)-binding Rossmann-fold domains"/>
    <property type="match status" value="1"/>
</dbReference>
<keyword evidence="2" id="KW-0560">Oxidoreductase</keyword>
<dbReference type="InterPro" id="IPR020904">
    <property type="entry name" value="Sc_DH/Rdtase_CS"/>
</dbReference>
<dbReference type="Gene3D" id="3.40.50.720">
    <property type="entry name" value="NAD(P)-binding Rossmann-like Domain"/>
    <property type="match status" value="1"/>
</dbReference>
<dbReference type="OrthoDB" id="658698at2"/>
<name>A0A250IAJ9_9BACT</name>
<dbReference type="EMBL" id="CP022163">
    <property type="protein sequence ID" value="ATB28157.1"/>
    <property type="molecule type" value="Genomic_DNA"/>
</dbReference>
<evidence type="ECO:0000256" key="2">
    <source>
        <dbReference type="ARBA" id="ARBA00023002"/>
    </source>
</evidence>
<dbReference type="RefSeq" id="WP_095976862.1">
    <property type="nucleotide sequence ID" value="NZ_CP022163.1"/>
</dbReference>
<dbReference type="PANTHER" id="PTHR44196:SF1">
    <property type="entry name" value="DEHYDROGENASE_REDUCTASE SDR FAMILY MEMBER 7B"/>
    <property type="match status" value="1"/>
</dbReference>
<dbReference type="Proteomes" id="UP000217289">
    <property type="component" value="Chromosome"/>
</dbReference>
<evidence type="ECO:0000256" key="3">
    <source>
        <dbReference type="RuleBase" id="RU000363"/>
    </source>
</evidence>
<evidence type="ECO:0000259" key="4">
    <source>
        <dbReference type="SMART" id="SM00822"/>
    </source>
</evidence>
<organism evidence="5 6">
    <name type="scientific">Melittangium boletus DSM 14713</name>
    <dbReference type="NCBI Taxonomy" id="1294270"/>
    <lineage>
        <taxon>Bacteria</taxon>
        <taxon>Pseudomonadati</taxon>
        <taxon>Myxococcota</taxon>
        <taxon>Myxococcia</taxon>
        <taxon>Myxococcales</taxon>
        <taxon>Cystobacterineae</taxon>
        <taxon>Archangiaceae</taxon>
        <taxon>Melittangium</taxon>
    </lineage>
</organism>
<protein>
    <submittedName>
        <fullName evidence="5">Short-chain dehydrogenase/reductase</fullName>
    </submittedName>
</protein>
<feature type="domain" description="Ketoreductase" evidence="4">
    <location>
        <begin position="7"/>
        <end position="187"/>
    </location>
</feature>
<keyword evidence="6" id="KW-1185">Reference proteome</keyword>
<dbReference type="Pfam" id="PF00106">
    <property type="entry name" value="adh_short"/>
    <property type="match status" value="1"/>
</dbReference>
<proteinExistence type="inferred from homology"/>
<dbReference type="PRINTS" id="PR00081">
    <property type="entry name" value="GDHRDH"/>
</dbReference>
<gene>
    <name evidence="5" type="ORF">MEBOL_001603</name>
</gene>
<evidence type="ECO:0000256" key="1">
    <source>
        <dbReference type="ARBA" id="ARBA00006484"/>
    </source>
</evidence>
<evidence type="ECO:0000313" key="5">
    <source>
        <dbReference type="EMBL" id="ATB28157.1"/>
    </source>
</evidence>
<comment type="similarity">
    <text evidence="1 3">Belongs to the short-chain dehydrogenases/reductases (SDR) family.</text>
</comment>
<sequence length="254" mass="27492">MAETNYRTALVTGASSGIGRGLALWYARKGVKVYAAARRRENLEALAQEARASGSHIEPVELDIADADATIARIRELDDACGGLELIIANAGYGRESSAKRIDWATVKQTIDVNVSGTAATLSAVLPRMVERKKGHVVGVASLAAIRGMPRSGAYSASKAFLSIFMESLRVDLRGTGVGVTCLYPGFVKSEMTAQNKYTMPFLLETEDAVELMARAIQRGEAEYAFPWQMAGVGSVLKYLPNAVYDRLVRRKAR</sequence>
<dbReference type="PROSITE" id="PS00061">
    <property type="entry name" value="ADH_SHORT"/>
    <property type="match status" value="1"/>
</dbReference>
<dbReference type="PRINTS" id="PR00080">
    <property type="entry name" value="SDRFAMILY"/>
</dbReference>